<dbReference type="InterPro" id="IPR004805">
    <property type="entry name" value="DnaE2/DnaE/PolC"/>
</dbReference>
<feature type="non-terminal residue" evidence="8">
    <location>
        <position position="726"/>
    </location>
</feature>
<name>A0A7X9FTD8_9DELT</name>
<protein>
    <submittedName>
        <fullName evidence="8">DNA polymerase III subunit alpha</fullName>
        <ecNumber evidence="8">2.7.7.7</ecNumber>
    </submittedName>
</protein>
<evidence type="ECO:0000313" key="9">
    <source>
        <dbReference type="Proteomes" id="UP000524246"/>
    </source>
</evidence>
<dbReference type="GO" id="GO:0008408">
    <property type="term" value="F:3'-5' exonuclease activity"/>
    <property type="evidence" value="ECO:0007669"/>
    <property type="project" value="InterPro"/>
</dbReference>
<dbReference type="Pfam" id="PF07733">
    <property type="entry name" value="DNA_pol3_alpha"/>
    <property type="match status" value="1"/>
</dbReference>
<keyword evidence="4" id="KW-0239">DNA-directed DNA polymerase</keyword>
<evidence type="ECO:0000259" key="7">
    <source>
        <dbReference type="Pfam" id="PF17657"/>
    </source>
</evidence>
<dbReference type="PANTHER" id="PTHR32294:SF0">
    <property type="entry name" value="DNA POLYMERASE III SUBUNIT ALPHA"/>
    <property type="match status" value="1"/>
</dbReference>
<evidence type="ECO:0000313" key="8">
    <source>
        <dbReference type="EMBL" id="NMC63965.1"/>
    </source>
</evidence>
<feature type="domain" description="DNA polymerase III alpha subunit finger" evidence="7">
    <location>
        <begin position="466"/>
        <end position="630"/>
    </location>
</feature>
<proteinExistence type="predicted"/>
<comment type="caution">
    <text evidence="8">The sequence shown here is derived from an EMBL/GenBank/DDBJ whole genome shotgun (WGS) entry which is preliminary data.</text>
</comment>
<dbReference type="EMBL" id="JAAZON010000565">
    <property type="protein sequence ID" value="NMC63965.1"/>
    <property type="molecule type" value="Genomic_DNA"/>
</dbReference>
<accession>A0A7X9FTD8</accession>
<evidence type="ECO:0000259" key="5">
    <source>
        <dbReference type="Pfam" id="PF02811"/>
    </source>
</evidence>
<keyword evidence="3" id="KW-0235">DNA replication</keyword>
<keyword evidence="1 8" id="KW-0808">Transferase</keyword>
<feature type="non-terminal residue" evidence="8">
    <location>
        <position position="1"/>
    </location>
</feature>
<feature type="domain" description="PHP" evidence="5">
    <location>
        <begin position="2"/>
        <end position="72"/>
    </location>
</feature>
<evidence type="ECO:0000259" key="6">
    <source>
        <dbReference type="Pfam" id="PF07733"/>
    </source>
</evidence>
<organism evidence="8 9">
    <name type="scientific">SAR324 cluster bacterium</name>
    <dbReference type="NCBI Taxonomy" id="2024889"/>
    <lineage>
        <taxon>Bacteria</taxon>
        <taxon>Deltaproteobacteria</taxon>
        <taxon>SAR324 cluster</taxon>
    </lineage>
</organism>
<dbReference type="InterPro" id="IPR004013">
    <property type="entry name" value="PHP_dom"/>
</dbReference>
<dbReference type="NCBIfam" id="NF004226">
    <property type="entry name" value="PRK05673.1"/>
    <property type="match status" value="1"/>
</dbReference>
<dbReference type="Gene3D" id="3.20.20.140">
    <property type="entry name" value="Metal-dependent hydrolases"/>
    <property type="match status" value="1"/>
</dbReference>
<dbReference type="Proteomes" id="UP000524246">
    <property type="component" value="Unassembled WGS sequence"/>
</dbReference>
<dbReference type="GO" id="GO:0006260">
    <property type="term" value="P:DNA replication"/>
    <property type="evidence" value="ECO:0007669"/>
    <property type="project" value="UniProtKB-KW"/>
</dbReference>
<dbReference type="InterPro" id="IPR016195">
    <property type="entry name" value="Pol/histidinol_Pase-like"/>
</dbReference>
<dbReference type="Pfam" id="PF17657">
    <property type="entry name" value="DNA_pol3_finger"/>
    <property type="match status" value="1"/>
</dbReference>
<evidence type="ECO:0000256" key="3">
    <source>
        <dbReference type="ARBA" id="ARBA00022705"/>
    </source>
</evidence>
<dbReference type="AlphaFoldDB" id="A0A7X9FTD8"/>
<gene>
    <name evidence="8" type="primary">dnaE</name>
    <name evidence="8" type="ORF">GYA55_12450</name>
</gene>
<evidence type="ECO:0000256" key="1">
    <source>
        <dbReference type="ARBA" id="ARBA00022679"/>
    </source>
</evidence>
<dbReference type="InterPro" id="IPR011708">
    <property type="entry name" value="DNA_pol3_alpha_NTPase_dom"/>
</dbReference>
<keyword evidence="2 8" id="KW-0548">Nucleotidyltransferase</keyword>
<evidence type="ECO:0000256" key="4">
    <source>
        <dbReference type="ARBA" id="ARBA00022932"/>
    </source>
</evidence>
<dbReference type="GO" id="GO:0003887">
    <property type="term" value="F:DNA-directed DNA polymerase activity"/>
    <property type="evidence" value="ECO:0007669"/>
    <property type="project" value="UniProtKB-KW"/>
</dbReference>
<feature type="domain" description="Bacterial DNA polymerase III alpha subunit NTPase" evidence="6">
    <location>
        <begin position="208"/>
        <end position="463"/>
    </location>
</feature>
<reference evidence="8 9" key="1">
    <citation type="journal article" date="2020" name="Biotechnol. Biofuels">
        <title>New insights from the biogas microbiome by comprehensive genome-resolved metagenomics of nearly 1600 species originating from multiple anaerobic digesters.</title>
        <authorList>
            <person name="Campanaro S."/>
            <person name="Treu L."/>
            <person name="Rodriguez-R L.M."/>
            <person name="Kovalovszki A."/>
            <person name="Ziels R.M."/>
            <person name="Maus I."/>
            <person name="Zhu X."/>
            <person name="Kougias P.G."/>
            <person name="Basile A."/>
            <person name="Luo G."/>
            <person name="Schluter A."/>
            <person name="Konstantinidis K.T."/>
            <person name="Angelidaki I."/>
        </authorList>
    </citation>
    <scope>NUCLEOTIDE SEQUENCE [LARGE SCALE GENOMIC DNA]</scope>
    <source>
        <strain evidence="8">AS27yjCOA_65</strain>
    </source>
</reference>
<sequence>STQAYKEGFYFKPRVDHELLEKYSEGIIILSGCMASELSSFAEQEDEKKARKLAEYYARLFKNRYYLEIQPHDIKDQLKLNEMAAMLAKDLGIPLVATNDCHYSNIDDHYAQEVLMCISTGKQITDPDRMQYKGLKLHLKTAEEMLSGFGGAHYAVEAIENSLSIAEKCNVSFDTSTHYMPVFRAEDDSRSLIDIMAEKARAGLMRRIETIKFHSPKWGATEEKEYRDRLEQEIKLIGKMGFAGYFLIVADFIVWAKENGVPVGPGRGSAAGSLVAYALRITEIDPIANKLLFERFLNPERISLPDIDVDFCINGRDKVLKYVTEKYGSDNVAQIATFGTLKAKAAIKDVARVLGISYAEADRIAQLVPAPRQGFDYPLSEALKMEKRLADYAKNEGKELIELAMKLEGLTRHSSTHAAGVVIGDRPLVELLPLMVDKDSNDVTQFSMSFVEKIGLVKFDFLGLKTLTVIHEALRLIEESQGVKIDLERIPQDDAKTYELLCSGNTTGVFQLESSGITDMTRRLRPNCFGDLVAILALYRPGPLDAGMVEHYINRKHGREAVSYLHPLEKDILEDTYGIILYQEQIMQLARALAGYSLGEADILRKAMGKKIPEEMKKQRERFIKGAVAKKIDKKLANEIFDQMETFARYGFNRSHSAAYAMVSLQTAYLKAHYPVEFMAALMTHEMDDSDKTLKNLNECRKNNISVLPPDINASTSRFSVHGTNI</sequence>
<dbReference type="PANTHER" id="PTHR32294">
    <property type="entry name" value="DNA POLYMERASE III SUBUNIT ALPHA"/>
    <property type="match status" value="1"/>
</dbReference>
<evidence type="ECO:0000256" key="2">
    <source>
        <dbReference type="ARBA" id="ARBA00022695"/>
    </source>
</evidence>
<dbReference type="Gene3D" id="1.10.150.870">
    <property type="match status" value="1"/>
</dbReference>
<dbReference type="Pfam" id="PF02811">
    <property type="entry name" value="PHP"/>
    <property type="match status" value="1"/>
</dbReference>
<dbReference type="Gene3D" id="1.10.10.1600">
    <property type="entry name" value="Bacterial DNA polymerase III alpha subunit, thumb domain"/>
    <property type="match status" value="1"/>
</dbReference>
<dbReference type="InterPro" id="IPR040982">
    <property type="entry name" value="DNA_pol3_finger"/>
</dbReference>
<dbReference type="InterPro" id="IPR041931">
    <property type="entry name" value="DNA_pol3_alpha_thumb_dom"/>
</dbReference>
<dbReference type="NCBIfam" id="TIGR00594">
    <property type="entry name" value="polc"/>
    <property type="match status" value="1"/>
</dbReference>
<dbReference type="EC" id="2.7.7.7" evidence="8"/>
<dbReference type="SUPFAM" id="SSF89550">
    <property type="entry name" value="PHP domain-like"/>
    <property type="match status" value="1"/>
</dbReference>